<dbReference type="InterPro" id="IPR013216">
    <property type="entry name" value="Methyltransf_11"/>
</dbReference>
<reference evidence="2 3" key="1">
    <citation type="journal article" date="2016" name="Nat. Commun.">
        <title>Thousands of microbial genomes shed light on interconnected biogeochemical processes in an aquifer system.</title>
        <authorList>
            <person name="Anantharaman K."/>
            <person name="Brown C.T."/>
            <person name="Hug L.A."/>
            <person name="Sharon I."/>
            <person name="Castelle C.J."/>
            <person name="Probst A.J."/>
            <person name="Thomas B.C."/>
            <person name="Singh A."/>
            <person name="Wilkins M.J."/>
            <person name="Karaoz U."/>
            <person name="Brodie E.L."/>
            <person name="Williams K.H."/>
            <person name="Hubbard S.S."/>
            <person name="Banfield J.F."/>
        </authorList>
    </citation>
    <scope>NUCLEOTIDE SEQUENCE [LARGE SCALE GENOMIC DNA]</scope>
</reference>
<protein>
    <recommendedName>
        <fullName evidence="1">Methyltransferase type 11 domain-containing protein</fullName>
    </recommendedName>
</protein>
<accession>A0A1G1XQ20</accession>
<dbReference type="InterPro" id="IPR029063">
    <property type="entry name" value="SAM-dependent_MTases_sf"/>
</dbReference>
<evidence type="ECO:0000259" key="1">
    <source>
        <dbReference type="Pfam" id="PF08241"/>
    </source>
</evidence>
<gene>
    <name evidence="2" type="ORF">A2Y82_02370</name>
</gene>
<organism evidence="2 3">
    <name type="scientific">Candidatus Buchananbacteria bacterium RBG_13_36_9</name>
    <dbReference type="NCBI Taxonomy" id="1797530"/>
    <lineage>
        <taxon>Bacteria</taxon>
        <taxon>Candidatus Buchananiibacteriota</taxon>
    </lineage>
</organism>
<sequence>MNKQEFNKEIEKIINILDKNFPEQNFDISSKLYCADLLEDFKFIRKNIKNSELKILDLGCGKGHLSALLSIFLQNRIQAVDLLESFGEGGSFNVESLGERWQDTTWQDFQKNYRVDYEFYNGQTLPYPDQAFDVLIAYAVLEHVENENYFLQECARVLRNNGQLFIFRCPSRLSITENLTKVLKLPHHERLYDQKLLKNLFGQNGFEIKQIKRYDTFPAFIPLKNKQGFWNNLFPVNNILRNLFKISPFNIFAHHFKLLAIKK</sequence>
<comment type="caution">
    <text evidence="2">The sequence shown here is derived from an EMBL/GenBank/DDBJ whole genome shotgun (WGS) entry which is preliminary data.</text>
</comment>
<dbReference type="EMBL" id="MHHZ01000014">
    <property type="protein sequence ID" value="OGY41706.1"/>
    <property type="molecule type" value="Genomic_DNA"/>
</dbReference>
<dbReference type="Gene3D" id="3.40.50.150">
    <property type="entry name" value="Vaccinia Virus protein VP39"/>
    <property type="match status" value="1"/>
</dbReference>
<dbReference type="PANTHER" id="PTHR43464">
    <property type="entry name" value="METHYLTRANSFERASE"/>
    <property type="match status" value="1"/>
</dbReference>
<dbReference type="Proteomes" id="UP000176498">
    <property type="component" value="Unassembled WGS sequence"/>
</dbReference>
<name>A0A1G1XQ20_9BACT</name>
<dbReference type="PANTHER" id="PTHR43464:SF23">
    <property type="entry name" value="JUVENILE HORMONE ACID O-METHYLTRANSFERASE"/>
    <property type="match status" value="1"/>
</dbReference>
<dbReference type="CDD" id="cd02440">
    <property type="entry name" value="AdoMet_MTases"/>
    <property type="match status" value="1"/>
</dbReference>
<proteinExistence type="predicted"/>
<feature type="domain" description="Methyltransferase type 11" evidence="1">
    <location>
        <begin position="56"/>
        <end position="166"/>
    </location>
</feature>
<evidence type="ECO:0000313" key="3">
    <source>
        <dbReference type="Proteomes" id="UP000176498"/>
    </source>
</evidence>
<dbReference type="SUPFAM" id="SSF53335">
    <property type="entry name" value="S-adenosyl-L-methionine-dependent methyltransferases"/>
    <property type="match status" value="1"/>
</dbReference>
<dbReference type="AlphaFoldDB" id="A0A1G1XQ20"/>
<dbReference type="Pfam" id="PF08241">
    <property type="entry name" value="Methyltransf_11"/>
    <property type="match status" value="1"/>
</dbReference>
<dbReference type="GO" id="GO:0010420">
    <property type="term" value="F:polyprenyldihydroxybenzoate methyltransferase activity"/>
    <property type="evidence" value="ECO:0007669"/>
    <property type="project" value="TreeGrafter"/>
</dbReference>
<evidence type="ECO:0000313" key="2">
    <source>
        <dbReference type="EMBL" id="OGY41706.1"/>
    </source>
</evidence>